<dbReference type="STRING" id="3476.A0A2P5C1D4"/>
<dbReference type="GO" id="GO:0005634">
    <property type="term" value="C:nucleus"/>
    <property type="evidence" value="ECO:0007669"/>
    <property type="project" value="UniProtKB-SubCell"/>
</dbReference>
<keyword evidence="1" id="KW-0805">Transcription regulation</keyword>
<keyword evidence="1" id="KW-0863">Zinc-finger</keyword>
<accession>A0A2P5C1D4</accession>
<dbReference type="AlphaFoldDB" id="A0A2P5C1D4"/>
<organism evidence="3 4">
    <name type="scientific">Parasponia andersonii</name>
    <name type="common">Sponia andersonii</name>
    <dbReference type="NCBI Taxonomy" id="3476"/>
    <lineage>
        <taxon>Eukaryota</taxon>
        <taxon>Viridiplantae</taxon>
        <taxon>Streptophyta</taxon>
        <taxon>Embryophyta</taxon>
        <taxon>Tracheophyta</taxon>
        <taxon>Spermatophyta</taxon>
        <taxon>Magnoliopsida</taxon>
        <taxon>eudicotyledons</taxon>
        <taxon>Gunneridae</taxon>
        <taxon>Pentapetalae</taxon>
        <taxon>rosids</taxon>
        <taxon>fabids</taxon>
        <taxon>Rosales</taxon>
        <taxon>Cannabaceae</taxon>
        <taxon>Parasponia</taxon>
    </lineage>
</organism>
<dbReference type="InterPro" id="IPR045104">
    <property type="entry name" value="Alfin"/>
</dbReference>
<comment type="subunit">
    <text evidence="1">Interacts with H3K4me3 and to a lesser extent with H3K4me2.</text>
</comment>
<dbReference type="InterPro" id="IPR021998">
    <property type="entry name" value="Alfin_N"/>
</dbReference>
<comment type="caution">
    <text evidence="3">The sequence shown here is derived from an EMBL/GenBank/DDBJ whole genome shotgun (WGS) entry which is preliminary data.</text>
</comment>
<keyword evidence="1" id="KW-0156">Chromatin regulator</keyword>
<dbReference type="PANTHER" id="PTHR12321:SF98">
    <property type="entry name" value="PHD FINGER PROTEIN ALFIN-LIKE 5"/>
    <property type="match status" value="1"/>
</dbReference>
<keyword evidence="1" id="KW-0804">Transcription</keyword>
<dbReference type="PANTHER" id="PTHR12321">
    <property type="entry name" value="CPG BINDING PROTEIN"/>
    <property type="match status" value="1"/>
</dbReference>
<evidence type="ECO:0000313" key="4">
    <source>
        <dbReference type="Proteomes" id="UP000237105"/>
    </source>
</evidence>
<evidence type="ECO:0000256" key="1">
    <source>
        <dbReference type="RuleBase" id="RU369089"/>
    </source>
</evidence>
<feature type="domain" description="Alfin N-terminal" evidence="2">
    <location>
        <begin position="16"/>
        <end position="114"/>
    </location>
</feature>
<comment type="domain">
    <text evidence="1">The PHD-type zinc finger mediates the binding to H3K4me3.</text>
</comment>
<sequence>MEGGGRGRVISDALDIFIDFRAQRDNLCLFGLPTKEWEADPPRDHEALLELPQPVSGNNISRDGMLKRDWLSLVARHSDSWLLALAFFQGRNFIQSERQRLFILINALPTVHELKSNRETADGETDSFK</sequence>
<keyword evidence="1" id="KW-0479">Metal-binding</keyword>
<dbReference type="GO" id="GO:0042393">
    <property type="term" value="F:histone binding"/>
    <property type="evidence" value="ECO:0007669"/>
    <property type="project" value="UniProtKB-UniRule"/>
</dbReference>
<dbReference type="Pfam" id="PF12165">
    <property type="entry name" value="Alfin"/>
    <property type="match status" value="1"/>
</dbReference>
<dbReference type="GO" id="GO:0006325">
    <property type="term" value="P:chromatin organization"/>
    <property type="evidence" value="ECO:0007669"/>
    <property type="project" value="UniProtKB-UniRule"/>
</dbReference>
<name>A0A2P5C1D4_PARAD</name>
<dbReference type="GO" id="GO:0000976">
    <property type="term" value="F:transcription cis-regulatory region binding"/>
    <property type="evidence" value="ECO:0007669"/>
    <property type="project" value="TreeGrafter"/>
</dbReference>
<dbReference type="OrthoDB" id="436852at2759"/>
<comment type="subcellular location">
    <subcellularLocation>
        <location evidence="1">Nucleus</location>
    </subcellularLocation>
</comment>
<gene>
    <name evidence="3" type="ORF">PanWU01x14_192380</name>
</gene>
<keyword evidence="1" id="KW-0862">Zinc</keyword>
<dbReference type="EMBL" id="JXTB01000189">
    <property type="protein sequence ID" value="PON54872.1"/>
    <property type="molecule type" value="Genomic_DNA"/>
</dbReference>
<dbReference type="GO" id="GO:0008270">
    <property type="term" value="F:zinc ion binding"/>
    <property type="evidence" value="ECO:0007669"/>
    <property type="project" value="UniProtKB-KW"/>
</dbReference>
<dbReference type="GO" id="GO:0003712">
    <property type="term" value="F:transcription coregulator activity"/>
    <property type="evidence" value="ECO:0007669"/>
    <property type="project" value="TreeGrafter"/>
</dbReference>
<protein>
    <recommendedName>
        <fullName evidence="1">PHD finger protein ALFIN-LIKE</fullName>
    </recommendedName>
</protein>
<keyword evidence="4" id="KW-1185">Reference proteome</keyword>
<dbReference type="GO" id="GO:0006355">
    <property type="term" value="P:regulation of DNA-templated transcription"/>
    <property type="evidence" value="ECO:0007669"/>
    <property type="project" value="UniProtKB-UniRule"/>
</dbReference>
<comment type="function">
    <text evidence="1">Histone-binding component that specifically recognizes H3 tails trimethylated on 'Lys-4' (H3K4me3), which mark transcription start sites of virtually all active genes.</text>
</comment>
<keyword evidence="1" id="KW-0539">Nucleus</keyword>
<proteinExistence type="inferred from homology"/>
<dbReference type="Proteomes" id="UP000237105">
    <property type="component" value="Unassembled WGS sequence"/>
</dbReference>
<reference evidence="4" key="1">
    <citation type="submission" date="2016-06" db="EMBL/GenBank/DDBJ databases">
        <title>Parallel loss of symbiosis genes in relatives of nitrogen-fixing non-legume Parasponia.</title>
        <authorList>
            <person name="Van Velzen R."/>
            <person name="Holmer R."/>
            <person name="Bu F."/>
            <person name="Rutten L."/>
            <person name="Van Zeijl A."/>
            <person name="Liu W."/>
            <person name="Santuari L."/>
            <person name="Cao Q."/>
            <person name="Sharma T."/>
            <person name="Shen D."/>
            <person name="Roswanjaya Y."/>
            <person name="Wardhani T."/>
            <person name="Kalhor M.S."/>
            <person name="Jansen J."/>
            <person name="Van den Hoogen J."/>
            <person name="Gungor B."/>
            <person name="Hartog M."/>
            <person name="Hontelez J."/>
            <person name="Verver J."/>
            <person name="Yang W.-C."/>
            <person name="Schijlen E."/>
            <person name="Repin R."/>
            <person name="Schilthuizen M."/>
            <person name="Schranz E."/>
            <person name="Heidstra R."/>
            <person name="Miyata K."/>
            <person name="Fedorova E."/>
            <person name="Kohlen W."/>
            <person name="Bisseling T."/>
            <person name="Smit S."/>
            <person name="Geurts R."/>
        </authorList>
    </citation>
    <scope>NUCLEOTIDE SEQUENCE [LARGE SCALE GENOMIC DNA]</scope>
    <source>
        <strain evidence="4">cv. WU1-14</strain>
    </source>
</reference>
<comment type="similarity">
    <text evidence="1">Belongs to the Alfin family.</text>
</comment>
<evidence type="ECO:0000259" key="2">
    <source>
        <dbReference type="Pfam" id="PF12165"/>
    </source>
</evidence>
<evidence type="ECO:0000313" key="3">
    <source>
        <dbReference type="EMBL" id="PON54872.1"/>
    </source>
</evidence>